<organism evidence="3 4">
    <name type="scientific">Cladophialophora immunda</name>
    <dbReference type="NCBI Taxonomy" id="569365"/>
    <lineage>
        <taxon>Eukaryota</taxon>
        <taxon>Fungi</taxon>
        <taxon>Dikarya</taxon>
        <taxon>Ascomycota</taxon>
        <taxon>Pezizomycotina</taxon>
        <taxon>Eurotiomycetes</taxon>
        <taxon>Chaetothyriomycetidae</taxon>
        <taxon>Chaetothyriales</taxon>
        <taxon>Herpotrichiellaceae</taxon>
        <taxon>Cladophialophora</taxon>
    </lineage>
</organism>
<dbReference type="STRING" id="569365.A0A0D2CNF7"/>
<keyword evidence="4" id="KW-1185">Reference proteome</keyword>
<reference evidence="3 4" key="1">
    <citation type="submission" date="2015-01" db="EMBL/GenBank/DDBJ databases">
        <title>The Genome Sequence of Cladophialophora immunda CBS83496.</title>
        <authorList>
            <consortium name="The Broad Institute Genomics Platform"/>
            <person name="Cuomo C."/>
            <person name="de Hoog S."/>
            <person name="Gorbushina A."/>
            <person name="Stielow B."/>
            <person name="Teixiera M."/>
            <person name="Abouelleil A."/>
            <person name="Chapman S.B."/>
            <person name="Priest M."/>
            <person name="Young S.K."/>
            <person name="Wortman J."/>
            <person name="Nusbaum C."/>
            <person name="Birren B."/>
        </authorList>
    </citation>
    <scope>NUCLEOTIDE SEQUENCE [LARGE SCALE GENOMIC DNA]</scope>
    <source>
        <strain evidence="3 4">CBS 83496</strain>
    </source>
</reference>
<dbReference type="AlphaFoldDB" id="A0A0D2CNF7"/>
<dbReference type="GO" id="GO:0005634">
    <property type="term" value="C:nucleus"/>
    <property type="evidence" value="ECO:0007669"/>
    <property type="project" value="TreeGrafter"/>
</dbReference>
<evidence type="ECO:0000313" key="3">
    <source>
        <dbReference type="EMBL" id="KIW32798.1"/>
    </source>
</evidence>
<dbReference type="GeneID" id="27343513"/>
<feature type="region of interest" description="Disordered" evidence="1">
    <location>
        <begin position="155"/>
        <end position="274"/>
    </location>
</feature>
<accession>A0A0D2CNF7</accession>
<sequence>MYSSPAGHPPWQSAYPSLNQQNHAYIPVPARNAFGPQPHLPPPPTYTPAPLPSQQYMSSPPTSTAENTPPPEPQQPARQKIVWSADVRDYVNRSFAKAAEIRDVSKEQIETKLKEVITDATQSGKLDTINWKELPLPQQMIRDERSRALLAPITPPSYIPPVPVQAASTSSYHTQPDVPRKRKSTELSTDGETSAPLPPWRTNGRSSGLLADRVSFNPSEKRPKLDMNKSVSKTHASLESRRRRFEETRAGSDSPRTQESSRVASPEPRVTGPIVGRSQKLEKNYFRLTSAPNPDDVRPLDVLRKTLELLKKKWRTGGNYVYICDQFKSLRQDLTVQHIKNEFTTSVYEYHARIALEKGDLGEYNQCQTQLRALYKQNLGGHPVEFKAYRILYFIHTCNQTDMNDVLSDLTPADKKEPAIKHALEVRSALALGNYHKFFKLYLAVPDMGAYLMDMFVERERLAALACLCKAYKPDVRLRFVTEELGFESDEEACQFILDHAPEESSNLLEERDGDVRFLTGKAGNIFHIAKTRAFGQVDIKGQI</sequence>
<dbReference type="PANTHER" id="PTHR12436:SF4">
    <property type="entry name" value="LEUKOCYTE RECEPTOR CLUSTER MEMBER 8"/>
    <property type="match status" value="1"/>
</dbReference>
<dbReference type="PANTHER" id="PTHR12436">
    <property type="entry name" value="80 KDA MCM3-ASSOCIATED PROTEIN"/>
    <property type="match status" value="1"/>
</dbReference>
<protein>
    <recommendedName>
        <fullName evidence="2">SAC3/GANP/THP3 conserved domain-containing protein</fullName>
    </recommendedName>
</protein>
<dbReference type="EMBL" id="KN847041">
    <property type="protein sequence ID" value="KIW32798.1"/>
    <property type="molecule type" value="Genomic_DNA"/>
</dbReference>
<feature type="compositionally biased region" description="Polar residues" evidence="1">
    <location>
        <begin position="14"/>
        <end position="23"/>
    </location>
</feature>
<feature type="compositionally biased region" description="Pro residues" evidence="1">
    <location>
        <begin position="38"/>
        <end position="51"/>
    </location>
</feature>
<dbReference type="Gene3D" id="1.25.40.990">
    <property type="match status" value="1"/>
</dbReference>
<dbReference type="HOGENOM" id="CLU_015513_0_0_1"/>
<dbReference type="VEuPathDB" id="FungiDB:PV07_04319"/>
<dbReference type="FunFam" id="1.25.40.990:FF:000006">
    <property type="entry name" value="Putative SAC3/GANP domain protein"/>
    <property type="match status" value="1"/>
</dbReference>
<feature type="compositionally biased region" description="Basic and acidic residues" evidence="1">
    <location>
        <begin position="236"/>
        <end position="250"/>
    </location>
</feature>
<feature type="region of interest" description="Disordered" evidence="1">
    <location>
        <begin position="1"/>
        <end position="79"/>
    </location>
</feature>
<evidence type="ECO:0000256" key="1">
    <source>
        <dbReference type="SAM" id="MobiDB-lite"/>
    </source>
</evidence>
<feature type="domain" description="SAC3/GANP/THP3 conserved" evidence="2">
    <location>
        <begin position="283"/>
        <end position="500"/>
    </location>
</feature>
<evidence type="ECO:0000259" key="2">
    <source>
        <dbReference type="Pfam" id="PF03399"/>
    </source>
</evidence>
<proteinExistence type="predicted"/>
<evidence type="ECO:0000313" key="4">
    <source>
        <dbReference type="Proteomes" id="UP000054466"/>
    </source>
</evidence>
<dbReference type="InterPro" id="IPR005062">
    <property type="entry name" value="SAC3/GANP/THP3_conserved"/>
</dbReference>
<dbReference type="Proteomes" id="UP000054466">
    <property type="component" value="Unassembled WGS sequence"/>
</dbReference>
<dbReference type="Pfam" id="PF03399">
    <property type="entry name" value="SAC3_GANP"/>
    <property type="match status" value="1"/>
</dbReference>
<feature type="compositionally biased region" description="Polar residues" evidence="1">
    <location>
        <begin position="254"/>
        <end position="263"/>
    </location>
</feature>
<dbReference type="RefSeq" id="XP_016253014.1">
    <property type="nucleotide sequence ID" value="XM_016391112.1"/>
</dbReference>
<dbReference type="OrthoDB" id="199574at2759"/>
<name>A0A0D2CNF7_9EURO</name>
<dbReference type="InterPro" id="IPR045107">
    <property type="entry name" value="SAC3/GANP/THP3"/>
</dbReference>
<gene>
    <name evidence="3" type="ORF">PV07_04319</name>
</gene>
<feature type="compositionally biased region" description="Polar residues" evidence="1">
    <location>
        <begin position="53"/>
        <end position="67"/>
    </location>
</feature>